<dbReference type="Pfam" id="PF17963">
    <property type="entry name" value="Big_9"/>
    <property type="match status" value="5"/>
</dbReference>
<dbReference type="InterPro" id="IPR006626">
    <property type="entry name" value="PbH1"/>
</dbReference>
<feature type="region of interest" description="Disordered" evidence="3">
    <location>
        <begin position="75"/>
        <end position="108"/>
    </location>
</feature>
<comment type="subcellular location">
    <subcellularLocation>
        <location evidence="1">Secreted</location>
    </subcellularLocation>
</comment>
<dbReference type="RefSeq" id="WP_322938358.1">
    <property type="nucleotide sequence ID" value="NZ_CP141059.1"/>
</dbReference>
<dbReference type="PRINTS" id="PR00313">
    <property type="entry name" value="CABNDNGRPT"/>
</dbReference>
<dbReference type="SMART" id="SM00710">
    <property type="entry name" value="PbH1"/>
    <property type="match status" value="11"/>
</dbReference>
<dbReference type="PANTHER" id="PTHR38340">
    <property type="entry name" value="S-LAYER PROTEIN"/>
    <property type="match status" value="1"/>
</dbReference>
<evidence type="ECO:0000256" key="2">
    <source>
        <dbReference type="ARBA" id="ARBA00022525"/>
    </source>
</evidence>
<dbReference type="Pfam" id="PF00353">
    <property type="entry name" value="HemolysinCabind"/>
    <property type="match status" value="4"/>
</dbReference>
<evidence type="ECO:0000313" key="6">
    <source>
        <dbReference type="Proteomes" id="UP001327225"/>
    </source>
</evidence>
<evidence type="ECO:0000256" key="3">
    <source>
        <dbReference type="SAM" id="MobiDB-lite"/>
    </source>
</evidence>
<dbReference type="NCBIfam" id="NF012211">
    <property type="entry name" value="tand_rpt_95"/>
    <property type="match status" value="4"/>
</dbReference>
<dbReference type="Gene3D" id="2.60.40.3440">
    <property type="match status" value="5"/>
</dbReference>
<dbReference type="SUPFAM" id="SSF51120">
    <property type="entry name" value="beta-Roll"/>
    <property type="match status" value="1"/>
</dbReference>
<sequence>MASAALVVSAVPSVSWADPPPMGSACTIEGTAGPDVLNGTSGSDVICGKGGDDTLKGLGGDDLILGGFGGDTIDGGSGDDDVRGGAGDDTLNGASGEDTIYGDNDDDDLLGGNDDDLIVGGLGEDDVRGNNGADRVFGREDADVVYGGDGDDVLRGGSGSDDHFGQVGDDTIYDRDGAGNVDHASCGDGTDVARVDFYDTVNADCERRRNLDREDPVAVDDAAAVDEDDPATTVDVLANDTDADGGPITIDSVTQPANGTVVITNGGDDLTYVPDADYCNDGSPTDDFTYTLAPGGDSATVAMTVNCVADVPVAEDDTETVDEDDPATTFDVLANDDDEGQVIQVTAVTQPTNGTVVITNAGADLTYQPNANYCNDPPGTATDDFSYTITDGDTATVEVTVTCFDDTADAVDDTATVGEDDTATTVDVLANDGDAEGDAFSITDVTQPTNGTVVITNAGADLTYEPDQNYCNDGVTTDDFTYTITDGDTATVEVTVTCVSDPAVAADDDKTVAEDDPATTIDVLANDTEGDTGTMSIASVTQPTNGTVVITNAGADLTYEPNDNYCNDPPSTTPDTFTYTLTPDGDTATVSVTVTCVNDAPVADDESYTGANAAVGNTVLVHNDPTDGAPSEPGPKKSITGDLLAGDVDVDSAGPLTITAETVNSADGGTAVIEADGDFVYTPKAGTSCTDHSDSFDYTVSDGDGGSDTGTVTIETNGCVWYVDNDDPTGNAGTSTAPFDTLAQAETASAANDTIYLYDGDNTTTGYGAGITLKLNQRLLGEVSDLVVGADTLATGVPGNRPTITASGADVVTLAAGNTVQGLELDPSGAGGGIAGGPGDVGGTIADVRIVDAGTAGTQPGLELDSTSGTFNVSDLTVSTSGATGVLTANAGTVSFAATGTISVTTTGAKAVNLNGTNLGTSVFDTVTSSASGAGGASATNTTGTVTFASMNLTTTSGSTPAFALSNAAGVTVTTASATATGGPAVDVVNAPGAFLNFTSVTSTNSTNDGVNLDGLTTGTFSASGGNLSGAAGIAFDLNGGSGTVLYPGNLNDGTGATAEVTGRTGGSVSFGGTVADSNDAGGGITLSGNTGGSTNFTGTTKTLNTGASNAVSMTSSDGHTLSFVGGSLDIDTTSGRGFNADASGTVTVTGSSNTIDSTTGRALSVVTTDIGAADLTFQRISANGGSQGIVLDTTGTAGNLVVTGTGGTCTIADATGCSGGTIAGMTGSDDAGVVPAGTAIVLRNTSAPSFTRIRINGATNYGIRGIGVNGLTLADSVVHGTLGTSDLTANKDGGLRFEELTGTVNVTNVPVSGGYFTNIMVDNTTGALDATFDNVDSLSLDNTGGDDAVQFEGIGTADMDVEYKNSQITDASGDLFQYIGDGTGGGDLDLTGNAFTNNEPTINTGGGGIALVAGAKGAATMDVLSNTMRDSKTNMLTIIKSRDDAAGTNNLVATISNNTIGAAADANSGSLEGDGMEITTFGDGNATFTVTNNQVRQYNSSGIQFVAGGGVAESGQFNLKVSGNTLANPGTTPLITLLQGIRVDSGVDAADTFATCVDFDANSITGSSDAADKDFRLVASQNTTLRQPGYAGGATDGAAFATYAESLIGGGAQGTAAANAPATFSGGGTTCP</sequence>
<protein>
    <submittedName>
        <fullName evidence="5">Ig-like domain-containing protein</fullName>
    </submittedName>
</protein>
<evidence type="ECO:0000256" key="1">
    <source>
        <dbReference type="ARBA" id="ARBA00004613"/>
    </source>
</evidence>
<proteinExistence type="predicted"/>
<keyword evidence="6" id="KW-1185">Reference proteome</keyword>
<gene>
    <name evidence="5" type="ORF">SHK19_08265</name>
</gene>
<dbReference type="InterPro" id="IPR001343">
    <property type="entry name" value="Hemolysn_Ca-bd"/>
</dbReference>
<dbReference type="PANTHER" id="PTHR38340:SF1">
    <property type="entry name" value="S-LAYER PROTEIN"/>
    <property type="match status" value="1"/>
</dbReference>
<evidence type="ECO:0000313" key="5">
    <source>
        <dbReference type="EMBL" id="WQQ28215.1"/>
    </source>
</evidence>
<dbReference type="EMBL" id="CP141059">
    <property type="protein sequence ID" value="WQQ28215.1"/>
    <property type="molecule type" value="Genomic_DNA"/>
</dbReference>
<organism evidence="5 6">
    <name type="scientific">Nocardioides bizhenqiangii</name>
    <dbReference type="NCBI Taxonomy" id="3095076"/>
    <lineage>
        <taxon>Bacteria</taxon>
        <taxon>Bacillati</taxon>
        <taxon>Actinomycetota</taxon>
        <taxon>Actinomycetes</taxon>
        <taxon>Propionibacteriales</taxon>
        <taxon>Nocardioidaceae</taxon>
        <taxon>Nocardioides</taxon>
    </lineage>
</organism>
<dbReference type="PROSITE" id="PS00330">
    <property type="entry name" value="HEMOLYSIN_CALCIUM"/>
    <property type="match status" value="1"/>
</dbReference>
<dbReference type="InterPro" id="IPR011049">
    <property type="entry name" value="Serralysin-like_metalloprot_C"/>
</dbReference>
<keyword evidence="4" id="KW-0732">Signal</keyword>
<evidence type="ECO:0000256" key="4">
    <source>
        <dbReference type="SAM" id="SignalP"/>
    </source>
</evidence>
<dbReference type="Gene3D" id="2.150.10.10">
    <property type="entry name" value="Serralysin-like metalloprotease, C-terminal"/>
    <property type="match status" value="1"/>
</dbReference>
<name>A0ABZ0ZVS6_9ACTN</name>
<feature type="signal peptide" evidence="4">
    <location>
        <begin position="1"/>
        <end position="17"/>
    </location>
</feature>
<accession>A0ABZ0ZVS6</accession>
<dbReference type="InterPro" id="IPR050557">
    <property type="entry name" value="RTX_toxin/Mannuronan_C5-epim"/>
</dbReference>
<feature type="chain" id="PRO_5045427564" evidence="4">
    <location>
        <begin position="18"/>
        <end position="1633"/>
    </location>
</feature>
<dbReference type="Proteomes" id="UP001327225">
    <property type="component" value="Chromosome"/>
</dbReference>
<dbReference type="InterPro" id="IPR018511">
    <property type="entry name" value="Hemolysin-typ_Ca-bd_CS"/>
</dbReference>
<reference evidence="6" key="1">
    <citation type="submission" date="2023-12" db="EMBL/GenBank/DDBJ databases">
        <title>Novel species in genus Nocardioides.</title>
        <authorList>
            <person name="Zhou H."/>
        </authorList>
    </citation>
    <scope>NUCLEOTIDE SEQUENCE [LARGE SCALE GENOMIC DNA]</scope>
    <source>
        <strain evidence="6">HM61</strain>
    </source>
</reference>
<keyword evidence="2" id="KW-0964">Secreted</keyword>